<keyword evidence="9 12" id="KW-0863">Zinc-finger</keyword>
<dbReference type="InterPro" id="IPR001841">
    <property type="entry name" value="Znf_RING"/>
</dbReference>
<feature type="compositionally biased region" description="Polar residues" evidence="13">
    <location>
        <begin position="359"/>
        <end position="369"/>
    </location>
</feature>
<evidence type="ECO:0000256" key="10">
    <source>
        <dbReference type="ARBA" id="ARBA00022833"/>
    </source>
</evidence>
<name>A0AAQ3K1U5_9LILI</name>
<evidence type="ECO:0000256" key="2">
    <source>
        <dbReference type="ARBA" id="ARBA00004496"/>
    </source>
</evidence>
<dbReference type="Proteomes" id="UP001327560">
    <property type="component" value="Chromosome 3"/>
</dbReference>
<organism evidence="15 16">
    <name type="scientific">Canna indica</name>
    <name type="common">Indian-shot</name>
    <dbReference type="NCBI Taxonomy" id="4628"/>
    <lineage>
        <taxon>Eukaryota</taxon>
        <taxon>Viridiplantae</taxon>
        <taxon>Streptophyta</taxon>
        <taxon>Embryophyta</taxon>
        <taxon>Tracheophyta</taxon>
        <taxon>Spermatophyta</taxon>
        <taxon>Magnoliopsida</taxon>
        <taxon>Liliopsida</taxon>
        <taxon>Zingiberales</taxon>
        <taxon>Cannaceae</taxon>
        <taxon>Canna</taxon>
    </lineage>
</organism>
<dbReference type="InterPro" id="IPR057634">
    <property type="entry name" value="PAH_ZNF598/HEL2"/>
</dbReference>
<feature type="region of interest" description="Disordered" evidence="13">
    <location>
        <begin position="298"/>
        <end position="322"/>
    </location>
</feature>
<feature type="compositionally biased region" description="Polar residues" evidence="13">
    <location>
        <begin position="517"/>
        <end position="531"/>
    </location>
</feature>
<dbReference type="PROSITE" id="PS50089">
    <property type="entry name" value="ZF_RING_2"/>
    <property type="match status" value="1"/>
</dbReference>
<feature type="region of interest" description="Disordered" evidence="13">
    <location>
        <begin position="662"/>
        <end position="686"/>
    </location>
</feature>
<dbReference type="GO" id="GO:0072344">
    <property type="term" value="P:rescue of stalled ribosome"/>
    <property type="evidence" value="ECO:0007669"/>
    <property type="project" value="InterPro"/>
</dbReference>
<dbReference type="GO" id="GO:0043022">
    <property type="term" value="F:ribosome binding"/>
    <property type="evidence" value="ECO:0007669"/>
    <property type="project" value="TreeGrafter"/>
</dbReference>
<dbReference type="CDD" id="cd16615">
    <property type="entry name" value="RING-HC_ZNF598"/>
    <property type="match status" value="1"/>
</dbReference>
<dbReference type="GO" id="GO:0005737">
    <property type="term" value="C:cytoplasm"/>
    <property type="evidence" value="ECO:0007669"/>
    <property type="project" value="UniProtKB-SubCell"/>
</dbReference>
<keyword evidence="7" id="KW-0808">Transferase</keyword>
<feature type="compositionally biased region" description="Basic and acidic residues" evidence="13">
    <location>
        <begin position="303"/>
        <end position="318"/>
    </location>
</feature>
<keyword evidence="6" id="KW-0597">Phosphoprotein</keyword>
<keyword evidence="16" id="KW-1185">Reference proteome</keyword>
<gene>
    <name evidence="15" type="ORF">Cni_G08980</name>
</gene>
<dbReference type="GO" id="GO:0008270">
    <property type="term" value="F:zinc ion binding"/>
    <property type="evidence" value="ECO:0007669"/>
    <property type="project" value="UniProtKB-KW"/>
</dbReference>
<dbReference type="AlphaFoldDB" id="A0AAQ3K1U5"/>
<evidence type="ECO:0000256" key="6">
    <source>
        <dbReference type="ARBA" id="ARBA00022553"/>
    </source>
</evidence>
<evidence type="ECO:0000256" key="5">
    <source>
        <dbReference type="ARBA" id="ARBA00022490"/>
    </source>
</evidence>
<feature type="compositionally biased region" description="Basic residues" evidence="13">
    <location>
        <begin position="774"/>
        <end position="785"/>
    </location>
</feature>
<evidence type="ECO:0000256" key="1">
    <source>
        <dbReference type="ARBA" id="ARBA00000900"/>
    </source>
</evidence>
<evidence type="ECO:0000313" key="15">
    <source>
        <dbReference type="EMBL" id="WOL00267.1"/>
    </source>
</evidence>
<comment type="catalytic activity">
    <reaction evidence="1">
        <text>S-ubiquitinyl-[E2 ubiquitin-conjugating enzyme]-L-cysteine + [acceptor protein]-L-lysine = [E2 ubiquitin-conjugating enzyme]-L-cysteine + N(6)-ubiquitinyl-[acceptor protein]-L-lysine.</text>
        <dbReference type="EC" id="2.3.2.27"/>
    </reaction>
</comment>
<dbReference type="PANTHER" id="PTHR22938:SF0">
    <property type="entry name" value="E3 UBIQUITIN-PROTEIN LIGASE ZNF598"/>
    <property type="match status" value="1"/>
</dbReference>
<dbReference type="InterPro" id="IPR013087">
    <property type="entry name" value="Znf_C2H2_type"/>
</dbReference>
<evidence type="ECO:0000256" key="12">
    <source>
        <dbReference type="PROSITE-ProRule" id="PRU00175"/>
    </source>
</evidence>
<evidence type="ECO:0000256" key="8">
    <source>
        <dbReference type="ARBA" id="ARBA00022723"/>
    </source>
</evidence>
<evidence type="ECO:0000256" key="4">
    <source>
        <dbReference type="ARBA" id="ARBA00012483"/>
    </source>
</evidence>
<dbReference type="Pfam" id="PF23230">
    <property type="entry name" value="zf-C2H2_13"/>
    <property type="match status" value="1"/>
</dbReference>
<evidence type="ECO:0000256" key="13">
    <source>
        <dbReference type="SAM" id="MobiDB-lite"/>
    </source>
</evidence>
<comment type="pathway">
    <text evidence="3">Protein modification; protein ubiquitination.</text>
</comment>
<evidence type="ECO:0000256" key="9">
    <source>
        <dbReference type="ARBA" id="ARBA00022771"/>
    </source>
</evidence>
<evidence type="ECO:0000256" key="3">
    <source>
        <dbReference type="ARBA" id="ARBA00004906"/>
    </source>
</evidence>
<feature type="region of interest" description="Disordered" evidence="13">
    <location>
        <begin position="483"/>
        <end position="561"/>
    </location>
</feature>
<accession>A0AAQ3K1U5</accession>
<dbReference type="InterPro" id="IPR056437">
    <property type="entry name" value="Znf-C2H2_ZNF598/HEL2"/>
</dbReference>
<evidence type="ECO:0000256" key="11">
    <source>
        <dbReference type="ARBA" id="ARBA00035113"/>
    </source>
</evidence>
<dbReference type="GO" id="GO:0016567">
    <property type="term" value="P:protein ubiquitination"/>
    <property type="evidence" value="ECO:0007669"/>
    <property type="project" value="TreeGrafter"/>
</dbReference>
<feature type="region of interest" description="Disordered" evidence="13">
    <location>
        <begin position="431"/>
        <end position="459"/>
    </location>
</feature>
<dbReference type="EMBL" id="CP136892">
    <property type="protein sequence ID" value="WOL00267.1"/>
    <property type="molecule type" value="Genomic_DNA"/>
</dbReference>
<keyword evidence="8" id="KW-0479">Metal-binding</keyword>
<keyword evidence="5" id="KW-0963">Cytoplasm</keyword>
<protein>
    <recommendedName>
        <fullName evidence="4">RING-type E3 ubiquitin transferase</fullName>
        <ecNumber evidence="4">2.3.2.27</ecNumber>
    </recommendedName>
</protein>
<comment type="similarity">
    <text evidence="11">Belongs to the ZNF598/HEL2 family.</text>
</comment>
<evidence type="ECO:0000259" key="14">
    <source>
        <dbReference type="PROSITE" id="PS50089"/>
    </source>
</evidence>
<feature type="compositionally biased region" description="Basic and acidic residues" evidence="13">
    <location>
        <begin position="709"/>
        <end position="729"/>
    </location>
</feature>
<dbReference type="EC" id="2.3.2.27" evidence="4"/>
<dbReference type="PANTHER" id="PTHR22938">
    <property type="entry name" value="ZINC FINGER PROTEIN 598"/>
    <property type="match status" value="1"/>
</dbReference>
<evidence type="ECO:0000313" key="16">
    <source>
        <dbReference type="Proteomes" id="UP001327560"/>
    </source>
</evidence>
<reference evidence="15 16" key="1">
    <citation type="submission" date="2023-10" db="EMBL/GenBank/DDBJ databases">
        <title>Chromosome-scale genome assembly provides insights into flower coloration mechanisms of Canna indica.</title>
        <authorList>
            <person name="Li C."/>
        </authorList>
    </citation>
    <scope>NUCLEOTIDE SEQUENCE [LARGE SCALE GENOMIC DNA]</scope>
    <source>
        <tissue evidence="15">Flower</tissue>
    </source>
</reference>
<dbReference type="PROSITE" id="PS00028">
    <property type="entry name" value="ZINC_FINGER_C2H2_1"/>
    <property type="match status" value="1"/>
</dbReference>
<dbReference type="InterPro" id="IPR041888">
    <property type="entry name" value="RING-HC_ZNF598/HEL2"/>
</dbReference>
<feature type="region of interest" description="Disordered" evidence="13">
    <location>
        <begin position="707"/>
        <end position="840"/>
    </location>
</feature>
<feature type="compositionally biased region" description="Low complexity" evidence="13">
    <location>
        <begin position="737"/>
        <end position="748"/>
    </location>
</feature>
<evidence type="ECO:0000256" key="7">
    <source>
        <dbReference type="ARBA" id="ARBA00022679"/>
    </source>
</evidence>
<feature type="compositionally biased region" description="Basic and acidic residues" evidence="13">
    <location>
        <begin position="831"/>
        <end position="840"/>
    </location>
</feature>
<keyword evidence="10" id="KW-0862">Zinc</keyword>
<proteinExistence type="inferred from homology"/>
<feature type="region of interest" description="Disordered" evidence="13">
    <location>
        <begin position="349"/>
        <end position="369"/>
    </location>
</feature>
<sequence length="840" mass="93403">MDDSCAVCTEALEWVAYGPCGHREVCSTCVIRLRFIMGDRCCCICKTECPVIFVTKALGDYTRMVTDFSVFPPSPTEGRVGQYWYHEDTQVYFDDMDHYRMIKAMCRLSCSVCDKNAEEQGSEKTKRRARFRSIEQLNGHIFHQHNLHMCKLCLEGRKVFICEQKLYTRLQLNQHISTGDSEVDGSQSERGGFMGHPMCQFCRKPFYGDYELYTHMSTDHFTCHICQRQHPGQYDYFKDYDDLEMHFRQDHFLCENEACLGKKFVVFQSEGEMKRHNTLEHGGHMSRSKRNAALKIPTSFRYRQTEQERRRGRDRGFRPDPSLDQLSMAIQASLETAVADGVFCDSSGSRLSADEGRRQSNVIRDSSGSTTNVGLVAVSPLSVIESSSIAPVLEEFAFPPLSDRELPQPSSRYAKALSQNSRDAVKLAEEAFPPLPGASSKKKPSNGSRSLSKGTLAAHLQRNRGSVVINSVQSRQLGYRETYPSFPDFRATPNHGPTSSTSSSSHLVSKTKPDNGLPSSANSGYNLNTANGMKHSVSDPSLVEGRLPNQAAPGMDSSVNGKKPSMEFNQSSASTGDVYTAANKSLVERIRADLGMDEDKYSAFRSISSEYRQGLINTLEYLSYVEQFGLSHLVFELADLCPDAQKRKELIDVYNANFRNKSLQGNGVSSHGGSKKKGKAVAHAETSSRDSLADSFLDTVRKLQLNQKPQDKAAEVLSRDGYRTSKDKLQSSYKEFNANSSSANMNSSEKSLGGGSQSAKDSVKQNFADGGNGKQRKKTSKFHRLRLGDNSAAALLDLSCRDASPEPTEDDMPPSEGQHARGVWQSGGAKRLFETSKRNA</sequence>
<dbReference type="Pfam" id="PF23202">
    <property type="entry name" value="PAH_ZNF598"/>
    <property type="match status" value="1"/>
</dbReference>
<dbReference type="GO" id="GO:0061630">
    <property type="term" value="F:ubiquitin protein ligase activity"/>
    <property type="evidence" value="ECO:0007669"/>
    <property type="project" value="UniProtKB-EC"/>
</dbReference>
<feature type="domain" description="RING-type" evidence="14">
    <location>
        <begin position="5"/>
        <end position="46"/>
    </location>
</feature>
<comment type="subcellular location">
    <subcellularLocation>
        <location evidence="2">Cytoplasm</location>
    </subcellularLocation>
</comment>
<dbReference type="InterPro" id="IPR044288">
    <property type="entry name" value="ZNF598/HEL2"/>
</dbReference>
<dbReference type="SMART" id="SM00355">
    <property type="entry name" value="ZnF_C2H2"/>
    <property type="match status" value="4"/>
</dbReference>